<dbReference type="Proteomes" id="UP000195981">
    <property type="component" value="Unassembled WGS sequence"/>
</dbReference>
<sequence>MDAAESNSQVFRAERASSGDTYRRLILDLLGSQSIPESLRERVDELATRD</sequence>
<gene>
    <name evidence="1" type="ORF">FM110_08260</name>
</gene>
<protein>
    <submittedName>
        <fullName evidence="1">Uncharacterized protein</fullName>
    </submittedName>
</protein>
<proteinExistence type="predicted"/>
<evidence type="ECO:0000313" key="1">
    <source>
        <dbReference type="EMBL" id="SLM92433.1"/>
    </source>
</evidence>
<dbReference type="EMBL" id="FWFG01000068">
    <property type="protein sequence ID" value="SLM92433.1"/>
    <property type="molecule type" value="Genomic_DNA"/>
</dbReference>
<evidence type="ECO:0000313" key="2">
    <source>
        <dbReference type="Proteomes" id="UP000195981"/>
    </source>
</evidence>
<accession>A0A1X6X1J5</accession>
<reference evidence="1 2" key="1">
    <citation type="submission" date="2017-02" db="EMBL/GenBank/DDBJ databases">
        <authorList>
            <person name="Peterson S.W."/>
        </authorList>
    </citation>
    <scope>NUCLEOTIDE SEQUENCE [LARGE SCALE GENOMIC DNA]</scope>
    <source>
        <strain evidence="1 2">CIP104813</strain>
    </source>
</reference>
<organism evidence="1 2">
    <name type="scientific">Brachybacterium nesterenkovii</name>
    <dbReference type="NCBI Taxonomy" id="47847"/>
    <lineage>
        <taxon>Bacteria</taxon>
        <taxon>Bacillati</taxon>
        <taxon>Actinomycetota</taxon>
        <taxon>Actinomycetes</taxon>
        <taxon>Micrococcales</taxon>
        <taxon>Dermabacteraceae</taxon>
        <taxon>Brachybacterium</taxon>
    </lineage>
</organism>
<name>A0A1X6X1J5_9MICO</name>
<dbReference type="AlphaFoldDB" id="A0A1X6X1J5"/>
<keyword evidence="2" id="KW-1185">Reference proteome</keyword>